<protein>
    <submittedName>
        <fullName evidence="2">DUF3343 domain-containing protein</fullName>
    </submittedName>
</protein>
<evidence type="ECO:0000313" key="2">
    <source>
        <dbReference type="EMBL" id="RGU93093.1"/>
    </source>
</evidence>
<dbReference type="EMBL" id="QSAT01000010">
    <property type="protein sequence ID" value="RGW75606.1"/>
    <property type="molecule type" value="Genomic_DNA"/>
</dbReference>
<evidence type="ECO:0000259" key="1">
    <source>
        <dbReference type="Pfam" id="PF11823"/>
    </source>
</evidence>
<dbReference type="Proteomes" id="UP000284651">
    <property type="component" value="Unassembled WGS sequence"/>
</dbReference>
<evidence type="ECO:0000313" key="4">
    <source>
        <dbReference type="Proteomes" id="UP000265489"/>
    </source>
</evidence>
<reference evidence="4 5" key="1">
    <citation type="submission" date="2018-08" db="EMBL/GenBank/DDBJ databases">
        <title>A genome reference for cultivated species of the human gut microbiota.</title>
        <authorList>
            <person name="Zou Y."/>
            <person name="Xue W."/>
            <person name="Luo G."/>
        </authorList>
    </citation>
    <scope>NUCLEOTIDE SEQUENCE [LARGE SCALE GENOMIC DNA]</scope>
    <source>
        <strain evidence="3 5">AF10-31</strain>
        <strain evidence="2 4">AF15-20</strain>
    </source>
</reference>
<gene>
    <name evidence="3" type="ORF">DWV56_04340</name>
    <name evidence="2" type="ORF">DWW32_03730</name>
</gene>
<sequence>MNKEEVLIITFKSIQDVLDLESKTKNGRMIPVPSCVKAGCGMCFMSKDLDEEKWKLFLEEQNILYEGIVRVKF</sequence>
<dbReference type="EMBL" id="QRYQ01000004">
    <property type="protein sequence ID" value="RGU93093.1"/>
    <property type="molecule type" value="Genomic_DNA"/>
</dbReference>
<accession>A0A395WDQ7</accession>
<name>A0A395WDQ7_9FIRM</name>
<evidence type="ECO:0000313" key="3">
    <source>
        <dbReference type="EMBL" id="RGW75606.1"/>
    </source>
</evidence>
<dbReference type="AlphaFoldDB" id="A0A395WDQ7"/>
<evidence type="ECO:0000313" key="5">
    <source>
        <dbReference type="Proteomes" id="UP000284651"/>
    </source>
</evidence>
<dbReference type="InterPro" id="IPR021778">
    <property type="entry name" value="Se/S_carrier-like"/>
</dbReference>
<proteinExistence type="predicted"/>
<organism evidence="2 4">
    <name type="scientific">Holdemanella biformis</name>
    <dbReference type="NCBI Taxonomy" id="1735"/>
    <lineage>
        <taxon>Bacteria</taxon>
        <taxon>Bacillati</taxon>
        <taxon>Bacillota</taxon>
        <taxon>Erysipelotrichia</taxon>
        <taxon>Erysipelotrichales</taxon>
        <taxon>Erysipelotrichaceae</taxon>
        <taxon>Holdemanella</taxon>
    </lineage>
</organism>
<dbReference type="GeneID" id="66578931"/>
<comment type="caution">
    <text evidence="2">The sequence shown here is derived from an EMBL/GenBank/DDBJ whole genome shotgun (WGS) entry which is preliminary data.</text>
</comment>
<dbReference type="Pfam" id="PF11823">
    <property type="entry name" value="Se_S_carrier"/>
    <property type="match status" value="1"/>
</dbReference>
<dbReference type="RefSeq" id="WP_118324805.1">
    <property type="nucleotide sequence ID" value="NZ_CATXNH010000022.1"/>
</dbReference>
<dbReference type="Proteomes" id="UP000265489">
    <property type="component" value="Unassembled WGS sequence"/>
</dbReference>
<feature type="domain" description="Putative Se/S carrier protein-like" evidence="1">
    <location>
        <begin position="8"/>
        <end position="70"/>
    </location>
</feature>